<name>A0A857LUV3_9ACTN</name>
<proteinExistence type="predicted"/>
<organism evidence="1">
    <name type="scientific">Gordonia amarae</name>
    <dbReference type="NCBI Taxonomy" id="36821"/>
    <lineage>
        <taxon>Bacteria</taxon>
        <taxon>Bacillati</taxon>
        <taxon>Actinomycetota</taxon>
        <taxon>Actinomycetes</taxon>
        <taxon>Mycobacteriales</taxon>
        <taxon>Gordoniaceae</taxon>
        <taxon>Gordonia</taxon>
    </lineage>
</organism>
<dbReference type="EMBL" id="CP045810">
    <property type="protein sequence ID" value="QHN41228.1"/>
    <property type="molecule type" value="Genomic_DNA"/>
</dbReference>
<gene>
    <name evidence="1" type="ORF">GII30_20500</name>
</gene>
<protein>
    <submittedName>
        <fullName evidence="1">Uncharacterized protein</fullName>
    </submittedName>
</protein>
<reference evidence="1" key="1">
    <citation type="journal article" date="2021" name="Nat. Microbiol.">
        <title>Cocultivation of an ultrasmall environmental parasitic bacterium with lytic ability against bacteria associated with wastewater foams.</title>
        <authorList>
            <person name="Batinovic S."/>
            <person name="Rose J.J.A."/>
            <person name="Ratcliffe J."/>
            <person name="Seviour R.J."/>
            <person name="Petrovski S."/>
        </authorList>
    </citation>
    <scope>NUCLEOTIDE SEQUENCE</scope>
    <source>
        <strain evidence="1">CON44</strain>
    </source>
</reference>
<accession>A0A857LUV3</accession>
<sequence>MTKKLTAAEAAELADTDAKQFRVYLRATEAPKDPETGRYAFTRQQATQHAKRYREWRAARIKAAAEKLANTPSIASQVKEVRTRLALPAQRNINAAIRSLLESHESDAITTEQVDALVNADD</sequence>
<evidence type="ECO:0000313" key="1">
    <source>
        <dbReference type="EMBL" id="QHN41228.1"/>
    </source>
</evidence>
<dbReference type="AlphaFoldDB" id="A0A857LUV3"/>
<dbReference type="RefSeq" id="WP_005190194.1">
    <property type="nucleotide sequence ID" value="NZ_CP045808.1"/>
</dbReference>